<feature type="transmembrane region" description="Helical" evidence="1">
    <location>
        <begin position="195"/>
        <end position="213"/>
    </location>
</feature>
<protein>
    <submittedName>
        <fullName evidence="2">Uncharacterized protein</fullName>
    </submittedName>
</protein>
<name>A0A855X524_9BACT</name>
<keyword evidence="1" id="KW-0472">Membrane</keyword>
<gene>
    <name evidence="2" type="ORF">C3F09_02205</name>
</gene>
<organism evidence="2 3">
    <name type="scientific">candidate division GN15 bacterium</name>
    <dbReference type="NCBI Taxonomy" id="2072418"/>
    <lineage>
        <taxon>Bacteria</taxon>
        <taxon>candidate division GN15</taxon>
    </lineage>
</organism>
<feature type="transmembrane region" description="Helical" evidence="1">
    <location>
        <begin position="119"/>
        <end position="136"/>
    </location>
</feature>
<accession>A0A855X524</accession>
<dbReference type="AlphaFoldDB" id="A0A855X524"/>
<evidence type="ECO:0000313" key="2">
    <source>
        <dbReference type="EMBL" id="PWB75427.1"/>
    </source>
</evidence>
<feature type="transmembrane region" description="Helical" evidence="1">
    <location>
        <begin position="35"/>
        <end position="55"/>
    </location>
</feature>
<dbReference type="EMBL" id="PQAP01000009">
    <property type="protein sequence ID" value="PWB75427.1"/>
    <property type="molecule type" value="Genomic_DNA"/>
</dbReference>
<sequence>MRRQVPLIITFCVGIFLIAYVFSPPLTDFGENFSVYFDIIAVFAFFLGGGNLIRIHTNNLRRRKKDWWYSVVTLGAFTLMLAAGLFKIGNPGGIGASLTTSGSWFQTIFETLMSPLNSTMYALLAFFIASASYRAFRARNREATILLVAAFIILLGRTPIGYFLTAWIPDSWSILRVPDLSVWIMSFPNLAGQRAIMIGVSLGVVSMSLRLILGIERTYLGGDKG</sequence>
<keyword evidence="1" id="KW-1133">Transmembrane helix</keyword>
<feature type="transmembrane region" description="Helical" evidence="1">
    <location>
        <begin position="7"/>
        <end position="23"/>
    </location>
</feature>
<dbReference type="Proteomes" id="UP000250918">
    <property type="component" value="Unassembled WGS sequence"/>
</dbReference>
<keyword evidence="1" id="KW-0812">Transmembrane</keyword>
<feature type="transmembrane region" description="Helical" evidence="1">
    <location>
        <begin position="67"/>
        <end position="86"/>
    </location>
</feature>
<reference evidence="2 3" key="1">
    <citation type="journal article" date="2018" name="ISME J.">
        <title>A methanotrophic archaeon couples anaerobic oxidation of methane to Fe(III) reduction.</title>
        <authorList>
            <person name="Cai C."/>
            <person name="Leu A.O."/>
            <person name="Xie G.J."/>
            <person name="Guo J."/>
            <person name="Feng Y."/>
            <person name="Zhao J.X."/>
            <person name="Tyson G.W."/>
            <person name="Yuan Z."/>
            <person name="Hu S."/>
        </authorList>
    </citation>
    <scope>NUCLEOTIDE SEQUENCE [LARGE SCALE GENOMIC DNA]</scope>
    <source>
        <strain evidence="2">FeB_12</strain>
    </source>
</reference>
<evidence type="ECO:0000313" key="3">
    <source>
        <dbReference type="Proteomes" id="UP000250918"/>
    </source>
</evidence>
<evidence type="ECO:0000256" key="1">
    <source>
        <dbReference type="SAM" id="Phobius"/>
    </source>
</evidence>
<proteinExistence type="predicted"/>
<feature type="transmembrane region" description="Helical" evidence="1">
    <location>
        <begin position="143"/>
        <end position="168"/>
    </location>
</feature>
<comment type="caution">
    <text evidence="2">The sequence shown here is derived from an EMBL/GenBank/DDBJ whole genome shotgun (WGS) entry which is preliminary data.</text>
</comment>